<dbReference type="EMBL" id="QNRK01000008">
    <property type="protein sequence ID" value="RBP15582.1"/>
    <property type="molecule type" value="Genomic_DNA"/>
</dbReference>
<evidence type="ECO:0000313" key="7">
    <source>
        <dbReference type="Proteomes" id="UP000253529"/>
    </source>
</evidence>
<dbReference type="GO" id="GO:0003677">
    <property type="term" value="F:DNA binding"/>
    <property type="evidence" value="ECO:0007669"/>
    <property type="project" value="UniProtKB-UniRule"/>
</dbReference>
<evidence type="ECO:0000259" key="5">
    <source>
        <dbReference type="PROSITE" id="PS50977"/>
    </source>
</evidence>
<comment type="caution">
    <text evidence="6">The sequence shown here is derived from an EMBL/GenBank/DDBJ whole genome shotgun (WGS) entry which is preliminary data.</text>
</comment>
<keyword evidence="3" id="KW-0804">Transcription</keyword>
<name>A0A366FLP3_9HYPH</name>
<dbReference type="OrthoDB" id="9795242at2"/>
<keyword evidence="7" id="KW-1185">Reference proteome</keyword>
<evidence type="ECO:0000256" key="2">
    <source>
        <dbReference type="ARBA" id="ARBA00023125"/>
    </source>
</evidence>
<accession>A0A366FLP3</accession>
<dbReference type="PANTHER" id="PTHR47506">
    <property type="entry name" value="TRANSCRIPTIONAL REGULATORY PROTEIN"/>
    <property type="match status" value="1"/>
</dbReference>
<dbReference type="Proteomes" id="UP000253529">
    <property type="component" value="Unassembled WGS sequence"/>
</dbReference>
<feature type="DNA-binding region" description="H-T-H motif" evidence="4">
    <location>
        <begin position="29"/>
        <end position="48"/>
    </location>
</feature>
<organism evidence="6 7">
    <name type="scientific">Roseiarcus fermentans</name>
    <dbReference type="NCBI Taxonomy" id="1473586"/>
    <lineage>
        <taxon>Bacteria</taxon>
        <taxon>Pseudomonadati</taxon>
        <taxon>Pseudomonadota</taxon>
        <taxon>Alphaproteobacteria</taxon>
        <taxon>Hyphomicrobiales</taxon>
        <taxon>Roseiarcaceae</taxon>
        <taxon>Roseiarcus</taxon>
    </lineage>
</organism>
<evidence type="ECO:0000256" key="1">
    <source>
        <dbReference type="ARBA" id="ARBA00023015"/>
    </source>
</evidence>
<dbReference type="RefSeq" id="WP_113888879.1">
    <property type="nucleotide sequence ID" value="NZ_QNRK01000008.1"/>
</dbReference>
<gene>
    <name evidence="6" type="ORF">DFR50_108139</name>
</gene>
<proteinExistence type="predicted"/>
<dbReference type="Pfam" id="PF00440">
    <property type="entry name" value="TetR_N"/>
    <property type="match status" value="1"/>
</dbReference>
<evidence type="ECO:0000313" key="6">
    <source>
        <dbReference type="EMBL" id="RBP15582.1"/>
    </source>
</evidence>
<dbReference type="SUPFAM" id="SSF46689">
    <property type="entry name" value="Homeodomain-like"/>
    <property type="match status" value="1"/>
</dbReference>
<dbReference type="AlphaFoldDB" id="A0A366FLP3"/>
<dbReference type="Gene3D" id="1.10.10.60">
    <property type="entry name" value="Homeodomain-like"/>
    <property type="match status" value="1"/>
</dbReference>
<dbReference type="SUPFAM" id="SSF48498">
    <property type="entry name" value="Tetracyclin repressor-like, C-terminal domain"/>
    <property type="match status" value="1"/>
</dbReference>
<evidence type="ECO:0000256" key="3">
    <source>
        <dbReference type="ARBA" id="ARBA00023163"/>
    </source>
</evidence>
<keyword evidence="1" id="KW-0805">Transcription regulation</keyword>
<dbReference type="InterPro" id="IPR001647">
    <property type="entry name" value="HTH_TetR"/>
</dbReference>
<sequence length="204" mass="22300">MARPKQFDPEIALDLAVDIFWESGFEATSIERLCRRLKLNPGSLYGAYGDKRALFIAILDRYVDKVSLEAIQRISGSPSGILGIVNYFDFLIEAILGGKRRWGCLITNSLIELAAREPEIAAKVELHFTRLETAFASALARAQAAGELRPGFGPESAPYFVCLVQGLNVLARTKPTRARLRAIVDVALDPLRDGAALLSPKSVA</sequence>
<dbReference type="Gene3D" id="1.10.357.10">
    <property type="entry name" value="Tetracycline Repressor, domain 2"/>
    <property type="match status" value="1"/>
</dbReference>
<reference evidence="6 7" key="1">
    <citation type="submission" date="2018-06" db="EMBL/GenBank/DDBJ databases">
        <title>Genomic Encyclopedia of Type Strains, Phase IV (KMG-IV): sequencing the most valuable type-strain genomes for metagenomic binning, comparative biology and taxonomic classification.</title>
        <authorList>
            <person name="Goeker M."/>
        </authorList>
    </citation>
    <scope>NUCLEOTIDE SEQUENCE [LARGE SCALE GENOMIC DNA]</scope>
    <source>
        <strain evidence="6 7">DSM 24875</strain>
    </source>
</reference>
<dbReference type="InterPro" id="IPR011075">
    <property type="entry name" value="TetR_C"/>
</dbReference>
<feature type="domain" description="HTH tetR-type" evidence="5">
    <location>
        <begin position="6"/>
        <end position="66"/>
    </location>
</feature>
<evidence type="ECO:0000256" key="4">
    <source>
        <dbReference type="PROSITE-ProRule" id="PRU00335"/>
    </source>
</evidence>
<dbReference type="InterPro" id="IPR036271">
    <property type="entry name" value="Tet_transcr_reg_TetR-rel_C_sf"/>
</dbReference>
<dbReference type="PANTHER" id="PTHR47506:SF10">
    <property type="entry name" value="TRANSCRIPTIONAL REGULATORY PROTEIN"/>
    <property type="match status" value="1"/>
</dbReference>
<dbReference type="Pfam" id="PF16925">
    <property type="entry name" value="TetR_C_13"/>
    <property type="match status" value="1"/>
</dbReference>
<dbReference type="PROSITE" id="PS50977">
    <property type="entry name" value="HTH_TETR_2"/>
    <property type="match status" value="1"/>
</dbReference>
<dbReference type="InterPro" id="IPR009057">
    <property type="entry name" value="Homeodomain-like_sf"/>
</dbReference>
<keyword evidence="2 4" id="KW-0238">DNA-binding</keyword>
<protein>
    <submittedName>
        <fullName evidence="6">TetR family transcriptional regulator</fullName>
    </submittedName>
</protein>